<dbReference type="SUPFAM" id="SSF56601">
    <property type="entry name" value="beta-lactamase/transpeptidase-like"/>
    <property type="match status" value="1"/>
</dbReference>
<keyword evidence="6" id="KW-0007">Acetylation</keyword>
<accession>A0ABS7L248</accession>
<feature type="binding site" evidence="6">
    <location>
        <position position="168"/>
    </location>
    <ligand>
        <name>substrate</name>
    </ligand>
</feature>
<evidence type="ECO:0000256" key="5">
    <source>
        <dbReference type="ARBA" id="ARBA00049534"/>
    </source>
</evidence>
<dbReference type="Proteomes" id="UP001299068">
    <property type="component" value="Unassembled WGS sequence"/>
</dbReference>
<sequence length="309" mass="33806">MINNNDLEELVEKNKKYIKDGHVATYIPGLAVVDPNQLGVAIYDLESNKEYFAGDYDTRFAIESISKVPTLILATLDNGLEEVFKKVDTEPTGFAFNSILNMQINHRNKPTNPFVNAGAIATTSLVKGKDTEERSARILEFFKKIMGDDGVKLNTEIYLSEKRTGDINRSLAYYMKGNNMIEGDVPDILDSYFRQCSMKVTAVGLSRMGAVLANEGVCPWNNERLFPIETATVVKSLMTTCGLYDESGTFSVHIGLPSKSGVGGGILSAVPSKCGIGLFSPALDVPGNSVASIKLLNDINDKLKLDIFR</sequence>
<evidence type="ECO:0000313" key="8">
    <source>
        <dbReference type="Proteomes" id="UP001299068"/>
    </source>
</evidence>
<dbReference type="HAMAP" id="MF_00313">
    <property type="entry name" value="Glutaminase"/>
    <property type="match status" value="1"/>
</dbReference>
<feature type="binding site" evidence="6">
    <location>
        <position position="262"/>
    </location>
    <ligand>
        <name>substrate</name>
    </ligand>
</feature>
<dbReference type="Pfam" id="PF04960">
    <property type="entry name" value="Glutaminase"/>
    <property type="match status" value="1"/>
</dbReference>
<evidence type="ECO:0000256" key="6">
    <source>
        <dbReference type="HAMAP-Rule" id="MF_00313"/>
    </source>
</evidence>
<dbReference type="EMBL" id="JAIKTU010000017">
    <property type="protein sequence ID" value="MBY0757135.1"/>
    <property type="molecule type" value="Genomic_DNA"/>
</dbReference>
<feature type="binding site" evidence="6">
    <location>
        <position position="64"/>
    </location>
    <ligand>
        <name>substrate</name>
    </ligand>
</feature>
<dbReference type="GO" id="GO:0004359">
    <property type="term" value="F:glutaminase activity"/>
    <property type="evidence" value="ECO:0007669"/>
    <property type="project" value="UniProtKB-EC"/>
</dbReference>
<keyword evidence="4 6" id="KW-0378">Hydrolase</keyword>
<evidence type="ECO:0000256" key="2">
    <source>
        <dbReference type="ARBA" id="ARBA00011881"/>
    </source>
</evidence>
<protein>
    <recommendedName>
        <fullName evidence="3 6">Glutaminase</fullName>
        <ecNumber evidence="3 6">3.5.1.2</ecNumber>
    </recommendedName>
</protein>
<keyword evidence="8" id="KW-1185">Reference proteome</keyword>
<dbReference type="InterPro" id="IPR012338">
    <property type="entry name" value="Beta-lactam/transpept-like"/>
</dbReference>
<comment type="caution">
    <text evidence="7">The sequence shown here is derived from an EMBL/GenBank/DDBJ whole genome shotgun (WGS) entry which is preliminary data.</text>
</comment>
<evidence type="ECO:0000313" key="7">
    <source>
        <dbReference type="EMBL" id="MBY0757135.1"/>
    </source>
</evidence>
<reference evidence="7 8" key="1">
    <citation type="journal article" date="2021" name="Cell Host Microbe">
        <title>in vivo commensal control of Clostridioides difficile virulence.</title>
        <authorList>
            <person name="Girinathan B.P."/>
            <person name="Dibenedetto N."/>
            <person name="Worley J.N."/>
            <person name="Peltier J."/>
            <person name="Arrieta-Ortiz M.L."/>
            <person name="Rupa Christinal Immanuel S."/>
            <person name="Lavin R."/>
            <person name="Delaney M.L."/>
            <person name="Cummins C."/>
            <person name="Hoffmann M."/>
            <person name="Luo Y."/>
            <person name="Gonzalez-Escalona N."/>
            <person name="Allard M."/>
            <person name="Onderdonk A.B."/>
            <person name="Gerber G.K."/>
            <person name="Sonenshein A.L."/>
            <person name="Baliga N."/>
            <person name="Dupuy B."/>
            <person name="Bry L."/>
        </authorList>
    </citation>
    <scope>NUCLEOTIDE SEQUENCE [LARGE SCALE GENOMIC DNA]</scope>
    <source>
        <strain evidence="7 8">DSM 599</strain>
    </source>
</reference>
<feature type="binding site" evidence="6">
    <location>
        <position position="192"/>
    </location>
    <ligand>
        <name>substrate</name>
    </ligand>
</feature>
<proteinExistence type="inferred from homology"/>
<dbReference type="EC" id="3.5.1.2" evidence="3 6"/>
<comment type="subunit">
    <text evidence="2 6">Homotetramer.</text>
</comment>
<feature type="binding site" evidence="6">
    <location>
        <position position="244"/>
    </location>
    <ligand>
        <name>substrate</name>
    </ligand>
</feature>
<dbReference type="Gene3D" id="3.40.710.10">
    <property type="entry name" value="DD-peptidase/beta-lactamase superfamily"/>
    <property type="match status" value="1"/>
</dbReference>
<feature type="binding site" evidence="6">
    <location>
        <position position="161"/>
    </location>
    <ligand>
        <name>substrate</name>
    </ligand>
</feature>
<dbReference type="PANTHER" id="PTHR12544:SF29">
    <property type="entry name" value="GLUTAMINASE"/>
    <property type="match status" value="1"/>
</dbReference>
<evidence type="ECO:0000256" key="3">
    <source>
        <dbReference type="ARBA" id="ARBA00012918"/>
    </source>
</evidence>
<name>A0ABS7L248_CLOSR</name>
<feature type="binding site" evidence="6">
    <location>
        <position position="116"/>
    </location>
    <ligand>
        <name>substrate</name>
    </ligand>
</feature>
<comment type="catalytic activity">
    <reaction evidence="5 6">
        <text>L-glutamine + H2O = L-glutamate + NH4(+)</text>
        <dbReference type="Rhea" id="RHEA:15889"/>
        <dbReference type="ChEBI" id="CHEBI:15377"/>
        <dbReference type="ChEBI" id="CHEBI:28938"/>
        <dbReference type="ChEBI" id="CHEBI:29985"/>
        <dbReference type="ChEBI" id="CHEBI:58359"/>
        <dbReference type="EC" id="3.5.1.2"/>
    </reaction>
</comment>
<gene>
    <name evidence="6 7" type="primary">glsA</name>
    <name evidence="7" type="ORF">K5V21_17015</name>
</gene>
<organism evidence="7 8">
    <name type="scientific">Clostridium sardiniense</name>
    <name type="common">Clostridium absonum</name>
    <dbReference type="NCBI Taxonomy" id="29369"/>
    <lineage>
        <taxon>Bacteria</taxon>
        <taxon>Bacillati</taxon>
        <taxon>Bacillota</taxon>
        <taxon>Clostridia</taxon>
        <taxon>Eubacteriales</taxon>
        <taxon>Clostridiaceae</taxon>
        <taxon>Clostridium</taxon>
    </lineage>
</organism>
<dbReference type="PANTHER" id="PTHR12544">
    <property type="entry name" value="GLUTAMINASE"/>
    <property type="match status" value="1"/>
</dbReference>
<dbReference type="InterPro" id="IPR015868">
    <property type="entry name" value="Glutaminase"/>
</dbReference>
<evidence type="ECO:0000256" key="1">
    <source>
        <dbReference type="ARBA" id="ARBA00011076"/>
    </source>
</evidence>
<comment type="similarity">
    <text evidence="1 6">Belongs to the glutaminase family.</text>
</comment>
<evidence type="ECO:0000256" key="4">
    <source>
        <dbReference type="ARBA" id="ARBA00022801"/>
    </source>
</evidence>
<dbReference type="NCBIfam" id="TIGR03814">
    <property type="entry name" value="Gln_ase"/>
    <property type="match status" value="1"/>
</dbReference>
<dbReference type="RefSeq" id="WP_221862278.1">
    <property type="nucleotide sequence ID" value="NZ_JAIKTU010000017.1"/>
</dbReference>